<gene>
    <name evidence="4 5" type="primary">fliW</name>
    <name evidence="5" type="ORF">P9847_14140</name>
</gene>
<keyword evidence="5" id="KW-0969">Cilium</keyword>
<protein>
    <recommendedName>
        <fullName evidence="4">Flagellar assembly factor FliW</fullName>
    </recommendedName>
</protein>
<dbReference type="PANTHER" id="PTHR39190">
    <property type="entry name" value="FLAGELLAR ASSEMBLY FACTOR FLIW"/>
    <property type="match status" value="1"/>
</dbReference>
<evidence type="ECO:0000256" key="1">
    <source>
        <dbReference type="ARBA" id="ARBA00022490"/>
    </source>
</evidence>
<evidence type="ECO:0000313" key="6">
    <source>
        <dbReference type="Proteomes" id="UP001343257"/>
    </source>
</evidence>
<evidence type="ECO:0000313" key="5">
    <source>
        <dbReference type="EMBL" id="MED5018445.1"/>
    </source>
</evidence>
<comment type="similarity">
    <text evidence="4">Belongs to the FliW family.</text>
</comment>
<reference evidence="5 6" key="1">
    <citation type="submission" date="2023-03" db="EMBL/GenBank/DDBJ databases">
        <title>Bacillus Genome Sequencing.</title>
        <authorList>
            <person name="Dunlap C."/>
        </authorList>
    </citation>
    <scope>NUCLEOTIDE SEQUENCE [LARGE SCALE GENOMIC DNA]</scope>
    <source>
        <strain evidence="5 6">NRS-52</strain>
    </source>
</reference>
<dbReference type="SUPFAM" id="SSF141457">
    <property type="entry name" value="BH3618-like"/>
    <property type="match status" value="1"/>
</dbReference>
<keyword evidence="5" id="KW-0966">Cell projection</keyword>
<dbReference type="EMBL" id="JARTLD010000034">
    <property type="protein sequence ID" value="MED5018445.1"/>
    <property type="molecule type" value="Genomic_DNA"/>
</dbReference>
<comment type="subunit">
    <text evidence="4">Interacts with translational regulator CsrA and flagellin(s).</text>
</comment>
<organism evidence="5 6">
    <name type="scientific">Paenibacillus chibensis</name>
    <dbReference type="NCBI Taxonomy" id="59846"/>
    <lineage>
        <taxon>Bacteria</taxon>
        <taxon>Bacillati</taxon>
        <taxon>Bacillota</taxon>
        <taxon>Bacilli</taxon>
        <taxon>Bacillales</taxon>
        <taxon>Paenibacillaceae</taxon>
        <taxon>Paenibacillus</taxon>
    </lineage>
</organism>
<dbReference type="Gene3D" id="2.30.290.10">
    <property type="entry name" value="BH3618-like"/>
    <property type="match status" value="1"/>
</dbReference>
<evidence type="ECO:0000256" key="3">
    <source>
        <dbReference type="ARBA" id="ARBA00022845"/>
    </source>
</evidence>
<accession>A0ABU6PU89</accession>
<dbReference type="InterPro" id="IPR003775">
    <property type="entry name" value="Flagellar_assembly_factor_FliW"/>
</dbReference>
<keyword evidence="5" id="KW-0282">Flagellum</keyword>
<comment type="function">
    <text evidence="4">Acts as an anti-CsrA protein, binds CsrA and prevents it from repressing translation of its target genes, one of which is flagellin. Binds to flagellin and participates in the assembly of the flagellum.</text>
</comment>
<dbReference type="HAMAP" id="MF_01185">
    <property type="entry name" value="FliW"/>
    <property type="match status" value="1"/>
</dbReference>
<evidence type="ECO:0000256" key="2">
    <source>
        <dbReference type="ARBA" id="ARBA00022795"/>
    </source>
</evidence>
<sequence length="147" mass="16737">MNSKHKQQVIQSSVYGSLDIAEDQIYHFESDILGIPNIREYALLPIDDTLFFLLHAVEEDVSFVLLPAVQAVEGYGFQLQEETVSLLQLESPEDAGVMLIVNIHDQDIYVNLKAPIILSPHSHKGCQFIINDQDLPIRHRLERKEES</sequence>
<comment type="subcellular location">
    <subcellularLocation>
        <location evidence="4">Cytoplasm</location>
    </subcellularLocation>
</comment>
<keyword evidence="2 4" id="KW-1005">Bacterial flagellum biogenesis</keyword>
<keyword evidence="4" id="KW-0143">Chaperone</keyword>
<evidence type="ECO:0000256" key="4">
    <source>
        <dbReference type="HAMAP-Rule" id="MF_01185"/>
    </source>
</evidence>
<keyword evidence="3 4" id="KW-0810">Translation regulation</keyword>
<dbReference type="PANTHER" id="PTHR39190:SF1">
    <property type="entry name" value="FLAGELLAR ASSEMBLY FACTOR FLIW"/>
    <property type="match status" value="1"/>
</dbReference>
<proteinExistence type="inferred from homology"/>
<name>A0ABU6PU89_9BACL</name>
<keyword evidence="6" id="KW-1185">Reference proteome</keyword>
<dbReference type="InterPro" id="IPR024046">
    <property type="entry name" value="Flagellar_assmbl_FliW_dom_sf"/>
</dbReference>
<comment type="caution">
    <text evidence="5">The sequence shown here is derived from an EMBL/GenBank/DDBJ whole genome shotgun (WGS) entry which is preliminary data.</text>
</comment>
<dbReference type="RefSeq" id="WP_328278725.1">
    <property type="nucleotide sequence ID" value="NZ_JARTLD010000034.1"/>
</dbReference>
<dbReference type="Proteomes" id="UP001343257">
    <property type="component" value="Unassembled WGS sequence"/>
</dbReference>
<dbReference type="Pfam" id="PF02623">
    <property type="entry name" value="FliW"/>
    <property type="match status" value="1"/>
</dbReference>
<keyword evidence="1 4" id="KW-0963">Cytoplasm</keyword>